<dbReference type="RefSeq" id="XP_018142504.1">
    <property type="nucleotide sequence ID" value="XM_018285388.1"/>
</dbReference>
<dbReference type="GeneID" id="28849382"/>
<dbReference type="AlphaFoldDB" id="A0A179FIR0"/>
<evidence type="ECO:0000256" key="1">
    <source>
        <dbReference type="SAM" id="MobiDB-lite"/>
    </source>
</evidence>
<evidence type="ECO:0000313" key="2">
    <source>
        <dbReference type="EMBL" id="OAQ65190.1"/>
    </source>
</evidence>
<feature type="compositionally biased region" description="Polar residues" evidence="1">
    <location>
        <begin position="521"/>
        <end position="536"/>
    </location>
</feature>
<protein>
    <submittedName>
        <fullName evidence="2">MEI5 protein</fullName>
    </submittedName>
</protein>
<feature type="region of interest" description="Disordered" evidence="1">
    <location>
        <begin position="415"/>
        <end position="455"/>
    </location>
</feature>
<name>A0A179FIR0_METCM</name>
<dbReference type="Proteomes" id="UP000078397">
    <property type="component" value="Unassembled WGS sequence"/>
</dbReference>
<feature type="region of interest" description="Disordered" evidence="1">
    <location>
        <begin position="499"/>
        <end position="536"/>
    </location>
</feature>
<dbReference type="OrthoDB" id="5421041at2759"/>
<sequence length="536" mass="60433">MATEAPPKPIETEPSPIESNDDIIRGLFVLMGRYSSSDAFKKLKTLDKDVEMLRREVIDLRITNKRNLEGYLLDRGEWDKERDSLITQLKDHEDRRTQELRESEERRNQEMLARQDVEKQLEEERAISQNQRDEISGHESSIQKLIDQTKGLETEINALTAKDQEQKDVIDKELKEKAELQEELKRVSEQLDKRTDRLSEVLDLVEMYEGFTVQLSPLNDKKAQVQGALADMFNSSLDYFERSLGQEVEPEVLTRNVSQDFASSRISLPLPATNTNDARRMRIVAGLMAFGKALANHVFRPTLITRDHELDGVLHLTGGRNPSQETYIRSVLLKAIPERHQQNEQESVDLVTKNVLAVVGQWLLDESAFISGLRSLCDKATKTWALVQYLEAKVWLDFSFRVPGDWVPVPFPASQAPPATACKPGNHKPTPPQKKSQGQQGDLPKGSPKSNGLSKSDVARVVWPAFLVVDCEGLDDDVDPTQDELLYQGYVLTQAQIRGAEDEAAESLQRSPPRPRKRRTSVSLVSNGSLTGSTAT</sequence>
<reference evidence="2 3" key="1">
    <citation type="journal article" date="2016" name="PLoS Pathog.">
        <title>Biosynthesis of antibiotic leucinostatins in bio-control fungus Purpureocillium lilacinum and their inhibition on phytophthora revealed by genome mining.</title>
        <authorList>
            <person name="Wang G."/>
            <person name="Liu Z."/>
            <person name="Lin R."/>
            <person name="Li E."/>
            <person name="Mao Z."/>
            <person name="Ling J."/>
            <person name="Yang Y."/>
            <person name="Yin W.B."/>
            <person name="Xie B."/>
        </authorList>
    </citation>
    <scope>NUCLEOTIDE SEQUENCE [LARGE SCALE GENOMIC DNA]</scope>
    <source>
        <strain evidence="2">170</strain>
    </source>
</reference>
<keyword evidence="3" id="KW-1185">Reference proteome</keyword>
<dbReference type="EMBL" id="LSBJ02000005">
    <property type="protein sequence ID" value="OAQ65190.1"/>
    <property type="molecule type" value="Genomic_DNA"/>
</dbReference>
<feature type="region of interest" description="Disordered" evidence="1">
    <location>
        <begin position="91"/>
        <end position="113"/>
    </location>
</feature>
<gene>
    <name evidence="2" type="ORF">VFPPC_06341</name>
</gene>
<proteinExistence type="predicted"/>
<comment type="caution">
    <text evidence="2">The sequence shown here is derived from an EMBL/GenBank/DDBJ whole genome shotgun (WGS) entry which is preliminary data.</text>
</comment>
<accession>A0A179FIR0</accession>
<evidence type="ECO:0000313" key="3">
    <source>
        <dbReference type="Proteomes" id="UP000078397"/>
    </source>
</evidence>
<dbReference type="KEGG" id="pchm:VFPPC_06341"/>
<organism evidence="2 3">
    <name type="scientific">Pochonia chlamydosporia 170</name>
    <dbReference type="NCBI Taxonomy" id="1380566"/>
    <lineage>
        <taxon>Eukaryota</taxon>
        <taxon>Fungi</taxon>
        <taxon>Dikarya</taxon>
        <taxon>Ascomycota</taxon>
        <taxon>Pezizomycotina</taxon>
        <taxon>Sordariomycetes</taxon>
        <taxon>Hypocreomycetidae</taxon>
        <taxon>Hypocreales</taxon>
        <taxon>Clavicipitaceae</taxon>
        <taxon>Pochonia</taxon>
    </lineage>
</organism>